<evidence type="ECO:0008006" key="18">
    <source>
        <dbReference type="Google" id="ProtNLM"/>
    </source>
</evidence>
<dbReference type="GO" id="GO:0043328">
    <property type="term" value="P:protein transport to vacuole involved in ubiquitin-dependent protein catabolic process via the multivesicular body sorting pathway"/>
    <property type="evidence" value="ECO:0007669"/>
    <property type="project" value="TreeGrafter"/>
</dbReference>
<reference evidence="13" key="1">
    <citation type="submission" date="2021-02" db="EMBL/GenBank/DDBJ databases">
        <authorList>
            <person name="Nowell W R."/>
        </authorList>
    </citation>
    <scope>NUCLEOTIDE SEQUENCE</scope>
</reference>
<name>A0A815CT53_9BILA</name>
<dbReference type="PRINTS" id="PR00452">
    <property type="entry name" value="SH3DOMAIN"/>
</dbReference>
<evidence type="ECO:0000259" key="10">
    <source>
        <dbReference type="PROSITE" id="PS50002"/>
    </source>
</evidence>
<evidence type="ECO:0000256" key="2">
    <source>
        <dbReference type="ARBA" id="ARBA00009666"/>
    </source>
</evidence>
<evidence type="ECO:0000256" key="8">
    <source>
        <dbReference type="SAM" id="Coils"/>
    </source>
</evidence>
<dbReference type="SUPFAM" id="SSF50044">
    <property type="entry name" value="SH3-domain"/>
    <property type="match status" value="1"/>
</dbReference>
<feature type="compositionally biased region" description="Polar residues" evidence="9">
    <location>
        <begin position="194"/>
        <end position="212"/>
    </location>
</feature>
<feature type="domain" description="VHS" evidence="11">
    <location>
        <begin position="13"/>
        <end position="137"/>
    </location>
</feature>
<dbReference type="Proteomes" id="UP000663864">
    <property type="component" value="Unassembled WGS sequence"/>
</dbReference>
<dbReference type="Proteomes" id="UP000663836">
    <property type="component" value="Unassembled WGS sequence"/>
</dbReference>
<keyword evidence="3 7" id="KW-0728">SH3 domain</keyword>
<dbReference type="SMART" id="SM00288">
    <property type="entry name" value="VHS"/>
    <property type="match status" value="1"/>
</dbReference>
<dbReference type="Pfam" id="PF00018">
    <property type="entry name" value="SH3_1"/>
    <property type="match status" value="1"/>
</dbReference>
<dbReference type="GO" id="GO:0043130">
    <property type="term" value="F:ubiquitin binding"/>
    <property type="evidence" value="ECO:0007669"/>
    <property type="project" value="InterPro"/>
</dbReference>
<gene>
    <name evidence="15" type="ORF">JBS370_LOCUS21446</name>
    <name evidence="14" type="ORF">JXQ802_LOCUS44621</name>
    <name evidence="13" type="ORF">PYM288_LOCUS29188</name>
    <name evidence="12" type="ORF">ZHD862_LOCUS27181</name>
</gene>
<dbReference type="Pfam" id="PF02809">
    <property type="entry name" value="UIM"/>
    <property type="match status" value="1"/>
</dbReference>
<dbReference type="SUPFAM" id="SSF48464">
    <property type="entry name" value="ENTH/VHS domain"/>
    <property type="match status" value="1"/>
</dbReference>
<evidence type="ECO:0000256" key="9">
    <source>
        <dbReference type="SAM" id="MobiDB-lite"/>
    </source>
</evidence>
<dbReference type="InterPro" id="IPR050670">
    <property type="entry name" value="STAM"/>
</dbReference>
<dbReference type="Proteomes" id="UP000663854">
    <property type="component" value="Unassembled WGS sequence"/>
</dbReference>
<evidence type="ECO:0000313" key="17">
    <source>
        <dbReference type="Proteomes" id="UP000663870"/>
    </source>
</evidence>
<evidence type="ECO:0000313" key="16">
    <source>
        <dbReference type="Proteomes" id="UP000663854"/>
    </source>
</evidence>
<dbReference type="GO" id="GO:0033565">
    <property type="term" value="C:ESCRT-0 complex"/>
    <property type="evidence" value="ECO:0007669"/>
    <property type="project" value="TreeGrafter"/>
</dbReference>
<evidence type="ECO:0000256" key="7">
    <source>
        <dbReference type="PROSITE-ProRule" id="PRU00192"/>
    </source>
</evidence>
<proteinExistence type="inferred from homology"/>
<dbReference type="InterPro" id="IPR036028">
    <property type="entry name" value="SH3-like_dom_sf"/>
</dbReference>
<evidence type="ECO:0000256" key="4">
    <source>
        <dbReference type="ARBA" id="ARBA00022448"/>
    </source>
</evidence>
<dbReference type="PANTHER" id="PTHR45929:SF3">
    <property type="entry name" value="JAK PATHWAY SIGNAL TRANSDUCTION ADAPTOR MOLECULE"/>
    <property type="match status" value="1"/>
</dbReference>
<dbReference type="PROSITE" id="PS50002">
    <property type="entry name" value="SH3"/>
    <property type="match status" value="1"/>
</dbReference>
<evidence type="ECO:0000256" key="1">
    <source>
        <dbReference type="ARBA" id="ARBA00004177"/>
    </source>
</evidence>
<dbReference type="EMBL" id="CAJNOH010002326">
    <property type="protein sequence ID" value="CAF1287027.1"/>
    <property type="molecule type" value="Genomic_DNA"/>
</dbReference>
<dbReference type="PROSITE" id="PS50179">
    <property type="entry name" value="VHS"/>
    <property type="match status" value="1"/>
</dbReference>
<dbReference type="EMBL" id="CAJOBD010002846">
    <property type="protein sequence ID" value="CAF3911902.1"/>
    <property type="molecule type" value="Genomic_DNA"/>
</dbReference>
<evidence type="ECO:0000256" key="5">
    <source>
        <dbReference type="ARBA" id="ARBA00022753"/>
    </source>
</evidence>
<protein>
    <recommendedName>
        <fullName evidence="18">Class E vacuolar protein-sorting machinery protein hse1</fullName>
    </recommendedName>
</protein>
<evidence type="ECO:0000256" key="6">
    <source>
        <dbReference type="ARBA" id="ARBA00022927"/>
    </source>
</evidence>
<dbReference type="InterPro" id="IPR008942">
    <property type="entry name" value="ENTH_VHS"/>
</dbReference>
<dbReference type="Gene3D" id="2.30.30.40">
    <property type="entry name" value="SH3 Domains"/>
    <property type="match status" value="1"/>
</dbReference>
<evidence type="ECO:0000313" key="12">
    <source>
        <dbReference type="EMBL" id="CAF1285832.1"/>
    </source>
</evidence>
<dbReference type="CDD" id="cd21388">
    <property type="entry name" value="GAT_STAM"/>
    <property type="match status" value="1"/>
</dbReference>
<evidence type="ECO:0000313" key="15">
    <source>
        <dbReference type="EMBL" id="CAF3911902.1"/>
    </source>
</evidence>
<dbReference type="Gene3D" id="1.20.5.1940">
    <property type="match status" value="1"/>
</dbReference>
<organism evidence="13 16">
    <name type="scientific">Rotaria sordida</name>
    <dbReference type="NCBI Taxonomy" id="392033"/>
    <lineage>
        <taxon>Eukaryota</taxon>
        <taxon>Metazoa</taxon>
        <taxon>Spiralia</taxon>
        <taxon>Gnathifera</taxon>
        <taxon>Rotifera</taxon>
        <taxon>Eurotatoria</taxon>
        <taxon>Bdelloidea</taxon>
        <taxon>Philodinida</taxon>
        <taxon>Philodinidae</taxon>
        <taxon>Rotaria</taxon>
    </lineage>
</organism>
<dbReference type="FunFam" id="2.30.30.40:FF:000072">
    <property type="entry name" value="Unconventional Myosin IB"/>
    <property type="match status" value="1"/>
</dbReference>
<feature type="compositionally biased region" description="Low complexity" evidence="9">
    <location>
        <begin position="213"/>
        <end position="224"/>
    </location>
</feature>
<dbReference type="PANTHER" id="PTHR45929">
    <property type="entry name" value="JAK PATHWAY SIGNAL TRANSDUCTION ADAPTOR MOLECULE"/>
    <property type="match status" value="1"/>
</dbReference>
<dbReference type="EMBL" id="CAJNOT010002117">
    <property type="protein sequence ID" value="CAF1285832.1"/>
    <property type="molecule type" value="Genomic_DNA"/>
</dbReference>
<dbReference type="GO" id="GO:0035091">
    <property type="term" value="F:phosphatidylinositol binding"/>
    <property type="evidence" value="ECO:0007669"/>
    <property type="project" value="InterPro"/>
</dbReference>
<dbReference type="EMBL" id="CAJNOL010003482">
    <property type="protein sequence ID" value="CAF1564243.1"/>
    <property type="molecule type" value="Genomic_DNA"/>
</dbReference>
<comment type="caution">
    <text evidence="13">The sequence shown here is derived from an EMBL/GenBank/DDBJ whole genome shotgun (WGS) entry which is preliminary data.</text>
</comment>
<dbReference type="AlphaFoldDB" id="A0A815CT53"/>
<keyword evidence="8" id="KW-0175">Coiled coil</keyword>
<evidence type="ECO:0000313" key="14">
    <source>
        <dbReference type="EMBL" id="CAF1564243.1"/>
    </source>
</evidence>
<dbReference type="PROSITE" id="PS50330">
    <property type="entry name" value="UIM"/>
    <property type="match status" value="1"/>
</dbReference>
<comment type="subcellular location">
    <subcellularLocation>
        <location evidence="1">Endosome</location>
    </subcellularLocation>
</comment>
<dbReference type="InterPro" id="IPR002014">
    <property type="entry name" value="VHS_dom"/>
</dbReference>
<dbReference type="Gene3D" id="1.25.40.90">
    <property type="match status" value="1"/>
</dbReference>
<dbReference type="SMART" id="SM00726">
    <property type="entry name" value="UIM"/>
    <property type="match status" value="1"/>
</dbReference>
<comment type="similarity">
    <text evidence="2">Belongs to the STAM family.</text>
</comment>
<dbReference type="SMART" id="SM00326">
    <property type="entry name" value="SH3"/>
    <property type="match status" value="1"/>
</dbReference>
<evidence type="ECO:0000259" key="11">
    <source>
        <dbReference type="PROSITE" id="PS50179"/>
    </source>
</evidence>
<keyword evidence="4" id="KW-0813">Transport</keyword>
<dbReference type="InterPro" id="IPR003903">
    <property type="entry name" value="UIM_dom"/>
</dbReference>
<sequence length="523" mass="59570">MANKSFQVALEAATNENNTEENWDRILEVCDYVKNGQIKPNELLDQILRRLKQTRRTKLQMNALILFDAAVKNCGQIFHQLFTSRATMNTLVEVIDDSRTENTVRNRIGSLLKQWMEDPEFKDKAQYAMLGATYKKLTTEKGYTFIDGSNNPSISTTVTSAPSVAVRKTQDELLAKREEEEFAKAIALSMQEVNQPKSQQPITNSLYPSMQQSTSTNTTIPTTTTIMNGNEKRAKALYDFEAAEDNEVTFKAGDILIITDDSDQHWWKGINNGVEGLFPANFVTKNLQQQVDLPSQSTSTTNKTANDLNQKQERQNNIANGQVVIDERLIDRCLAMLQNADPTGEIEVDSNEMLMLEDTCYAMGPLIDHELEKVDRKHVQLEDLNKNLREAMELYHRLMEEGRIRAAQAKTNAAQLANQMYQQQQQPQMPPQPYYQVHPGLQSHSPIPSQQQPIMYQPPPQLYNQLPPQTQQSMSYIPQQPTGAYYVDPNLQQQQHMMYSMPPTMINPLQQPQQQPTAHSETQ</sequence>
<accession>A0A815CT53</accession>
<feature type="region of interest" description="Disordered" evidence="9">
    <location>
        <begin position="194"/>
        <end position="224"/>
    </location>
</feature>
<dbReference type="InterPro" id="IPR001452">
    <property type="entry name" value="SH3_domain"/>
</dbReference>
<evidence type="ECO:0000313" key="13">
    <source>
        <dbReference type="EMBL" id="CAF1287027.1"/>
    </source>
</evidence>
<feature type="domain" description="SH3" evidence="10">
    <location>
        <begin position="229"/>
        <end position="288"/>
    </location>
</feature>
<feature type="coiled-coil region" evidence="8">
    <location>
        <begin position="371"/>
        <end position="426"/>
    </location>
</feature>
<keyword evidence="6" id="KW-0653">Protein transport</keyword>
<keyword evidence="5" id="KW-0967">Endosome</keyword>
<evidence type="ECO:0000256" key="3">
    <source>
        <dbReference type="ARBA" id="ARBA00022443"/>
    </source>
</evidence>
<dbReference type="Proteomes" id="UP000663870">
    <property type="component" value="Unassembled WGS sequence"/>
</dbReference>
<keyword evidence="17" id="KW-1185">Reference proteome</keyword>
<dbReference type="Pfam" id="PF00790">
    <property type="entry name" value="VHS"/>
    <property type="match status" value="1"/>
</dbReference>